<evidence type="ECO:0000313" key="1">
    <source>
        <dbReference type="EMBL" id="CAK8687325.1"/>
    </source>
</evidence>
<proteinExistence type="predicted"/>
<evidence type="ECO:0000313" key="2">
    <source>
        <dbReference type="Proteomes" id="UP001642483"/>
    </source>
</evidence>
<comment type="caution">
    <text evidence="1">The sequence shown here is derived from an EMBL/GenBank/DDBJ whole genome shotgun (WGS) entry which is preliminary data.</text>
</comment>
<dbReference type="EMBL" id="CAWYQH010000104">
    <property type="protein sequence ID" value="CAK8687325.1"/>
    <property type="molecule type" value="Genomic_DNA"/>
</dbReference>
<gene>
    <name evidence="1" type="ORF">CVLEPA_LOCUS19401</name>
</gene>
<reference evidence="1 2" key="1">
    <citation type="submission" date="2024-02" db="EMBL/GenBank/DDBJ databases">
        <authorList>
            <person name="Daric V."/>
            <person name="Darras S."/>
        </authorList>
    </citation>
    <scope>NUCLEOTIDE SEQUENCE [LARGE SCALE GENOMIC DNA]</scope>
</reference>
<name>A0ABP0G6V6_CLALP</name>
<sequence length="175" mass="20012">MPRHHIRSVIDSGGAVSIVKKIPDDVTHCTVHRIMYSGELFTCNLKSISPERRKLIDQEVKKLLDDDTAGHDIKIDVPNYFEFLSLFYLQAQLEKYLEVSNAVFLNLIRTGVGRFGECMHRWGLKISPSCNFGAESQTAEHIFDCRVLHPPISQEDLKTPDEEGKKWLQLVAEYP</sequence>
<keyword evidence="2" id="KW-1185">Reference proteome</keyword>
<accession>A0ABP0G6V6</accession>
<organism evidence="1 2">
    <name type="scientific">Clavelina lepadiformis</name>
    <name type="common">Light-bulb sea squirt</name>
    <name type="synonym">Ascidia lepadiformis</name>
    <dbReference type="NCBI Taxonomy" id="159417"/>
    <lineage>
        <taxon>Eukaryota</taxon>
        <taxon>Metazoa</taxon>
        <taxon>Chordata</taxon>
        <taxon>Tunicata</taxon>
        <taxon>Ascidiacea</taxon>
        <taxon>Aplousobranchia</taxon>
        <taxon>Clavelinidae</taxon>
        <taxon>Clavelina</taxon>
    </lineage>
</organism>
<protein>
    <submittedName>
        <fullName evidence="1">Uncharacterized protein</fullName>
    </submittedName>
</protein>
<dbReference type="Proteomes" id="UP001642483">
    <property type="component" value="Unassembled WGS sequence"/>
</dbReference>